<dbReference type="GO" id="GO:0042773">
    <property type="term" value="P:ATP synthesis coupled electron transport"/>
    <property type="evidence" value="ECO:0007669"/>
    <property type="project" value="InterPro"/>
</dbReference>
<feature type="transmembrane region" description="Helical" evidence="16">
    <location>
        <begin position="269"/>
        <end position="292"/>
    </location>
</feature>
<evidence type="ECO:0000313" key="19">
    <source>
        <dbReference type="EMBL" id="AAT98399.1"/>
    </source>
</evidence>
<feature type="domain" description="NADH:quinone oxidoreductase/Mrp antiporter transmembrane" evidence="17">
    <location>
        <begin position="108"/>
        <end position="386"/>
    </location>
</feature>
<evidence type="ECO:0000256" key="7">
    <source>
        <dbReference type="ARBA" id="ARBA00022692"/>
    </source>
</evidence>
<geneLocation type="mitochondrion" evidence="19"/>
<dbReference type="AlphaFoldDB" id="Q68SP7"/>
<evidence type="ECO:0000256" key="16">
    <source>
        <dbReference type="RuleBase" id="RU003297"/>
    </source>
</evidence>
<keyword evidence="9 16" id="KW-0249">Electron transport</keyword>
<dbReference type="GO" id="GO:0003954">
    <property type="term" value="F:NADH dehydrogenase activity"/>
    <property type="evidence" value="ECO:0007669"/>
    <property type="project" value="TreeGrafter"/>
</dbReference>
<feature type="transmembrane region" description="Helical" evidence="16">
    <location>
        <begin position="20"/>
        <end position="40"/>
    </location>
</feature>
<proteinExistence type="inferred from homology"/>
<dbReference type="PRINTS" id="PR01437">
    <property type="entry name" value="NUOXDRDTASE4"/>
</dbReference>
<dbReference type="GO" id="GO:0048039">
    <property type="term" value="F:ubiquinone binding"/>
    <property type="evidence" value="ECO:0007669"/>
    <property type="project" value="TreeGrafter"/>
</dbReference>
<protein>
    <recommendedName>
        <fullName evidence="4 16">NADH-ubiquinone oxidoreductase chain 4</fullName>
        <ecNumber evidence="3 16">7.1.1.2</ecNumber>
    </recommendedName>
</protein>
<gene>
    <name evidence="19" type="primary">nad4</name>
</gene>
<evidence type="ECO:0000256" key="6">
    <source>
        <dbReference type="ARBA" id="ARBA00022660"/>
    </source>
</evidence>
<name>Q68SP7_GRAEB</name>
<evidence type="ECO:0000259" key="17">
    <source>
        <dbReference type="Pfam" id="PF00361"/>
    </source>
</evidence>
<evidence type="ECO:0000256" key="11">
    <source>
        <dbReference type="ARBA" id="ARBA00023027"/>
    </source>
</evidence>
<dbReference type="PANTHER" id="PTHR43507">
    <property type="entry name" value="NADH-UBIQUINONE OXIDOREDUCTASE CHAIN 4"/>
    <property type="match status" value="1"/>
</dbReference>
<feature type="transmembrane region" description="Helical" evidence="16">
    <location>
        <begin position="337"/>
        <end position="357"/>
    </location>
</feature>
<feature type="transmembrane region" description="Helical" evidence="16">
    <location>
        <begin position="60"/>
        <end position="81"/>
    </location>
</feature>
<evidence type="ECO:0000256" key="8">
    <source>
        <dbReference type="ARBA" id="ARBA00022967"/>
    </source>
</evidence>
<evidence type="ECO:0000256" key="3">
    <source>
        <dbReference type="ARBA" id="ARBA00012944"/>
    </source>
</evidence>
<feature type="transmembrane region" description="Helical" evidence="16">
    <location>
        <begin position="213"/>
        <end position="233"/>
    </location>
</feature>
<dbReference type="Pfam" id="PF01059">
    <property type="entry name" value="Oxidored_q5_N"/>
    <property type="match status" value="1"/>
</dbReference>
<dbReference type="GO" id="GO:0015990">
    <property type="term" value="P:electron transport coupled proton transport"/>
    <property type="evidence" value="ECO:0007669"/>
    <property type="project" value="TreeGrafter"/>
</dbReference>
<keyword evidence="5 16" id="KW-0813">Transport</keyword>
<feature type="transmembrane region" description="Helical" evidence="16">
    <location>
        <begin position="179"/>
        <end position="201"/>
    </location>
</feature>
<evidence type="ECO:0000256" key="10">
    <source>
        <dbReference type="ARBA" id="ARBA00022989"/>
    </source>
</evidence>
<evidence type="ECO:0000256" key="9">
    <source>
        <dbReference type="ARBA" id="ARBA00022982"/>
    </source>
</evidence>
<organism evidence="19">
    <name type="scientific">Graptacme eborea</name>
    <name type="common">Ivory tusk shell</name>
    <name type="synonym">Dentalium eboreum</name>
    <dbReference type="NCBI Taxonomy" id="55752"/>
    <lineage>
        <taxon>Eukaryota</taxon>
        <taxon>Metazoa</taxon>
        <taxon>Spiralia</taxon>
        <taxon>Lophotrochozoa</taxon>
        <taxon>Mollusca</taxon>
        <taxon>Scaphopoda</taxon>
        <taxon>Dentaliida</taxon>
        <taxon>Dentaliidae</taxon>
        <taxon>Graptacme</taxon>
    </lineage>
</organism>
<keyword evidence="8" id="KW-1278">Translocase</keyword>
<feature type="transmembrane region" description="Helical" evidence="16">
    <location>
        <begin position="416"/>
        <end position="434"/>
    </location>
</feature>
<evidence type="ECO:0000256" key="12">
    <source>
        <dbReference type="ARBA" id="ARBA00023075"/>
    </source>
</evidence>
<keyword evidence="12 16" id="KW-0830">Ubiquinone</keyword>
<feature type="domain" description="NADH:ubiquinone oxidoreductase chain 4 N-terminal" evidence="18">
    <location>
        <begin position="1"/>
        <end position="101"/>
    </location>
</feature>
<comment type="catalytic activity">
    <reaction evidence="15 16">
        <text>a ubiquinone + NADH + 5 H(+)(in) = a ubiquinol + NAD(+) + 4 H(+)(out)</text>
        <dbReference type="Rhea" id="RHEA:29091"/>
        <dbReference type="Rhea" id="RHEA-COMP:9565"/>
        <dbReference type="Rhea" id="RHEA-COMP:9566"/>
        <dbReference type="ChEBI" id="CHEBI:15378"/>
        <dbReference type="ChEBI" id="CHEBI:16389"/>
        <dbReference type="ChEBI" id="CHEBI:17976"/>
        <dbReference type="ChEBI" id="CHEBI:57540"/>
        <dbReference type="ChEBI" id="CHEBI:57945"/>
        <dbReference type="EC" id="7.1.1.2"/>
    </reaction>
</comment>
<keyword evidence="10 16" id="KW-1133">Transmembrane helix</keyword>
<reference evidence="19" key="1">
    <citation type="journal article" date="2004" name="Mol. Biol. Evol.">
        <title>Complete sequences of the highly rearranged molluscan mitochondrial genomes of the scaphopod Graptacme eborea and the bivalve Mytilus edulis.</title>
        <authorList>
            <person name="Boore J.L."/>
            <person name="Medina M."/>
            <person name="Rosenberg L.A."/>
        </authorList>
    </citation>
    <scope>NUCLEOTIDE SEQUENCE</scope>
</reference>
<dbReference type="InterPro" id="IPR003918">
    <property type="entry name" value="NADH_UbQ_OxRdtase"/>
</dbReference>
<keyword evidence="14 16" id="KW-0472">Membrane</keyword>
<evidence type="ECO:0000256" key="13">
    <source>
        <dbReference type="ARBA" id="ARBA00023128"/>
    </source>
</evidence>
<dbReference type="InterPro" id="IPR001750">
    <property type="entry name" value="ND/Mrp_TM"/>
</dbReference>
<feature type="transmembrane region" description="Helical" evidence="16">
    <location>
        <begin position="298"/>
        <end position="316"/>
    </location>
</feature>
<dbReference type="InterPro" id="IPR000260">
    <property type="entry name" value="NADH4_N"/>
</dbReference>
<accession>Q68SP7</accession>
<evidence type="ECO:0000256" key="1">
    <source>
        <dbReference type="ARBA" id="ARBA00004225"/>
    </source>
</evidence>
<dbReference type="GO" id="GO:0008137">
    <property type="term" value="F:NADH dehydrogenase (ubiquinone) activity"/>
    <property type="evidence" value="ECO:0007669"/>
    <property type="project" value="UniProtKB-UniRule"/>
</dbReference>
<evidence type="ECO:0000259" key="18">
    <source>
        <dbReference type="Pfam" id="PF01059"/>
    </source>
</evidence>
<evidence type="ECO:0000256" key="14">
    <source>
        <dbReference type="ARBA" id="ARBA00023136"/>
    </source>
</evidence>
<evidence type="ECO:0000256" key="15">
    <source>
        <dbReference type="ARBA" id="ARBA00049551"/>
    </source>
</evidence>
<evidence type="ECO:0000256" key="2">
    <source>
        <dbReference type="ARBA" id="ARBA00009025"/>
    </source>
</evidence>
<sequence>MNLIILNIFCLIISMFNNKLSLYMTTIMMMFCSLYSLKMLSFNYPSMKLFNTSYFMVDSVSAPLVSLTCWISSMMLLALFLSSQSNMKFSIVLLNLILILCFMSTFSIMFYIMFEMSLIPTFYLVINSKSPERYKAGMYMAFYMIFSSLPFLAVLITTYTKTGNMFMPTMLYNMNFSNLLWLIIFLPFLTKLPIYGLHIWLPKAHVEAPLVGSMILAGILLKLGGYGMMPFLLHFNYQGNLIGDWVISLSLVGGVLSSMICFRQEDIKAFIAYSSIGHMGLVLISLLSMTYWGWKGALMMMISHGLCSSALFVLASQCFDMTNSRSLLILKGGGMNVIPKLTFWWFMFCIINMGVPPTLSFYSELLMFSSILSMNKWYVIPLLFMMFLSGLYNTSLYMTSQHGKINKDLSNVNVPLVLYIILLGHLFPLVSLFLKMNFMFYSC</sequence>
<dbReference type="EC" id="7.1.1.2" evidence="3 16"/>
<feature type="transmembrane region" description="Helical" evidence="16">
    <location>
        <begin position="93"/>
        <end position="126"/>
    </location>
</feature>
<dbReference type="PANTHER" id="PTHR43507:SF20">
    <property type="entry name" value="NADH-UBIQUINONE OXIDOREDUCTASE CHAIN 4"/>
    <property type="match status" value="1"/>
</dbReference>
<comment type="subcellular location">
    <subcellularLocation>
        <location evidence="1 16">Mitochondrion membrane</location>
        <topology evidence="1 16">Multi-pass membrane protein</topology>
    </subcellularLocation>
</comment>
<dbReference type="Pfam" id="PF00361">
    <property type="entry name" value="Proton_antipo_M"/>
    <property type="match status" value="1"/>
</dbReference>
<comment type="similarity">
    <text evidence="2 16">Belongs to the complex I subunit 4 family.</text>
</comment>
<keyword evidence="13 16" id="KW-0496">Mitochondrion</keyword>
<feature type="transmembrane region" description="Helical" evidence="16">
    <location>
        <begin position="138"/>
        <end position="159"/>
    </location>
</feature>
<comment type="function">
    <text evidence="16">Core subunit of the mitochondrial membrane respiratory chain NADH dehydrogenase (Complex I) which catalyzes electron transfer from NADH through the respiratory chain, using ubiquinone as an electron acceptor. Essential for the catalytic activity and assembly of complex I.</text>
</comment>
<dbReference type="GO" id="GO:0031966">
    <property type="term" value="C:mitochondrial membrane"/>
    <property type="evidence" value="ECO:0007669"/>
    <property type="project" value="UniProtKB-SubCell"/>
</dbReference>
<keyword evidence="6 16" id="KW-0679">Respiratory chain</keyword>
<evidence type="ECO:0000256" key="5">
    <source>
        <dbReference type="ARBA" id="ARBA00022448"/>
    </source>
</evidence>
<evidence type="ECO:0000256" key="4">
    <source>
        <dbReference type="ARBA" id="ARBA00021006"/>
    </source>
</evidence>
<dbReference type="EMBL" id="AY484748">
    <property type="protein sequence ID" value="AAT98399.1"/>
    <property type="molecule type" value="Genomic_DNA"/>
</dbReference>
<keyword evidence="11 16" id="KW-0520">NAD</keyword>
<keyword evidence="7 16" id="KW-0812">Transmembrane</keyword>
<feature type="transmembrane region" description="Helical" evidence="16">
    <location>
        <begin position="377"/>
        <end position="395"/>
    </location>
</feature>